<organism evidence="1">
    <name type="scientific">marine sediment metagenome</name>
    <dbReference type="NCBI Taxonomy" id="412755"/>
    <lineage>
        <taxon>unclassified sequences</taxon>
        <taxon>metagenomes</taxon>
        <taxon>ecological metagenomes</taxon>
    </lineage>
</organism>
<name>A0A0F9SPD9_9ZZZZ</name>
<dbReference type="EMBL" id="LAZR01000439">
    <property type="protein sequence ID" value="KKN68814.1"/>
    <property type="molecule type" value="Genomic_DNA"/>
</dbReference>
<dbReference type="AlphaFoldDB" id="A0A0F9SPD9"/>
<evidence type="ECO:0000313" key="1">
    <source>
        <dbReference type="EMBL" id="KKN68814.1"/>
    </source>
</evidence>
<protein>
    <submittedName>
        <fullName evidence="1">Uncharacterized protein</fullName>
    </submittedName>
</protein>
<comment type="caution">
    <text evidence="1">The sequence shown here is derived from an EMBL/GenBank/DDBJ whole genome shotgun (WGS) entry which is preliminary data.</text>
</comment>
<reference evidence="1" key="1">
    <citation type="journal article" date="2015" name="Nature">
        <title>Complex archaea that bridge the gap between prokaryotes and eukaryotes.</title>
        <authorList>
            <person name="Spang A."/>
            <person name="Saw J.H."/>
            <person name="Jorgensen S.L."/>
            <person name="Zaremba-Niedzwiedzka K."/>
            <person name="Martijn J."/>
            <person name="Lind A.E."/>
            <person name="van Eijk R."/>
            <person name="Schleper C."/>
            <person name="Guy L."/>
            <person name="Ettema T.J."/>
        </authorList>
    </citation>
    <scope>NUCLEOTIDE SEQUENCE</scope>
</reference>
<proteinExistence type="predicted"/>
<gene>
    <name evidence="1" type="ORF">LCGC14_0447490</name>
</gene>
<accession>A0A0F9SPD9</accession>
<sequence>MDQLFKCATKASPEVSLIQAAFKPNEGLLRILYHKLKGYSELKIRMEYPGMNMIMGHGSN</sequence>